<dbReference type="AlphaFoldDB" id="A0A143PUN4"/>
<name>A0A143PUN4_LUTPR</name>
<accession>A0A143PUN4</accession>
<reference evidence="2 3" key="1">
    <citation type="journal article" date="2016" name="Genome Announc.">
        <title>First Complete Genome Sequence of a Subdivision 6 Acidobacterium Strain.</title>
        <authorList>
            <person name="Huang S."/>
            <person name="Vieira S."/>
            <person name="Bunk B."/>
            <person name="Riedel T."/>
            <person name="Sproer C."/>
            <person name="Overmann J."/>
        </authorList>
    </citation>
    <scope>NUCLEOTIDE SEQUENCE [LARGE SCALE GENOMIC DNA]</scope>
    <source>
        <strain evidence="3">DSM 100886 HEG_-6_39</strain>
    </source>
</reference>
<feature type="transmembrane region" description="Helical" evidence="1">
    <location>
        <begin position="66"/>
        <end position="85"/>
    </location>
</feature>
<dbReference type="Proteomes" id="UP000076079">
    <property type="component" value="Chromosome"/>
</dbReference>
<keyword evidence="3" id="KW-1185">Reference proteome</keyword>
<evidence type="ECO:0000313" key="3">
    <source>
        <dbReference type="Proteomes" id="UP000076079"/>
    </source>
</evidence>
<dbReference type="KEGG" id="abac:LuPra_05166"/>
<reference evidence="3" key="2">
    <citation type="submission" date="2016-04" db="EMBL/GenBank/DDBJ databases">
        <title>First Complete Genome Sequence of a Subdivision 6 Acidobacterium.</title>
        <authorList>
            <person name="Huang S."/>
            <person name="Vieira S."/>
            <person name="Bunk B."/>
            <person name="Riedel T."/>
            <person name="Sproeer C."/>
            <person name="Overmann J."/>
        </authorList>
    </citation>
    <scope>NUCLEOTIDE SEQUENCE [LARGE SCALE GENOMIC DNA]</scope>
    <source>
        <strain evidence="3">DSM 100886 HEG_-6_39</strain>
    </source>
</reference>
<keyword evidence="1" id="KW-0472">Membrane</keyword>
<evidence type="ECO:0000313" key="2">
    <source>
        <dbReference type="EMBL" id="AMY11898.1"/>
    </source>
</evidence>
<gene>
    <name evidence="2" type="ORF">LuPra_05166</name>
</gene>
<keyword evidence="1" id="KW-1133">Transmembrane helix</keyword>
<keyword evidence="1" id="KW-0812">Transmembrane</keyword>
<protein>
    <submittedName>
        <fullName evidence="2">Uncharacterized protein</fullName>
    </submittedName>
</protein>
<evidence type="ECO:0000256" key="1">
    <source>
        <dbReference type="SAM" id="Phobius"/>
    </source>
</evidence>
<proteinExistence type="predicted"/>
<organism evidence="2 3">
    <name type="scientific">Luteitalea pratensis</name>
    <dbReference type="NCBI Taxonomy" id="1855912"/>
    <lineage>
        <taxon>Bacteria</taxon>
        <taxon>Pseudomonadati</taxon>
        <taxon>Acidobacteriota</taxon>
        <taxon>Vicinamibacteria</taxon>
        <taxon>Vicinamibacterales</taxon>
        <taxon>Vicinamibacteraceae</taxon>
        <taxon>Luteitalea</taxon>
    </lineage>
</organism>
<sequence>MDERSTSMSAVCNARQTALGNWSTMDRMESSLGRPSLSGIKRDARWQRWLAKGYAHEAGVRYRVRLVTLSIGALIALALAVALTIR</sequence>
<dbReference type="EMBL" id="CP015136">
    <property type="protein sequence ID" value="AMY11898.1"/>
    <property type="molecule type" value="Genomic_DNA"/>
</dbReference>